<protein>
    <submittedName>
        <fullName evidence="3">HNH endonuclease</fullName>
    </submittedName>
</protein>
<evidence type="ECO:0000313" key="3">
    <source>
        <dbReference type="EMBL" id="WEK04680.1"/>
    </source>
</evidence>
<dbReference type="EMBL" id="CP119312">
    <property type="protein sequence ID" value="WEK04680.1"/>
    <property type="molecule type" value="Genomic_DNA"/>
</dbReference>
<feature type="region of interest" description="Disordered" evidence="1">
    <location>
        <begin position="1"/>
        <end position="35"/>
    </location>
</feature>
<sequence>MAHHQFPVLESNSAKERGEQCFPHGETRIGTDPSSTELAVSARTIASDRATCVQDVPTDPLNSSQQSDLMTSAIITVRGHVGDSTQFIRLARAKDLAIHAAFQRDVLLYHPRDLSPSGFYAVGRLIDFCPDPDSPHFMYVAVTNIRHFPQAVSARKYLRATGQTVDHRRSFPQFSPGFRLVPRAHAILVEGLARLPADLDEARLEITLPLEAEQVSVLDLWPEGLPLTATPNQIADRRRRDAKLRLDTLDVYGPRCAASNMSIMAPNGIQSEVEVCHLWAFGAGGPDSINNAMPMMRSIHWCFDNGWFGIRRNGNLCLVPHAPNFLQTILKNRPSANFPSQPQRWPHPDCLQWHWDNRFRKTLRQLGLADQIFD</sequence>
<dbReference type="Pfam" id="PF13391">
    <property type="entry name" value="HNH_2"/>
    <property type="match status" value="1"/>
</dbReference>
<evidence type="ECO:0000313" key="4">
    <source>
        <dbReference type="Proteomes" id="UP001217476"/>
    </source>
</evidence>
<reference evidence="3" key="1">
    <citation type="submission" date="2023-03" db="EMBL/GenBank/DDBJ databases">
        <title>Andean soil-derived lignocellulolytic bacterial consortium as a source of novel taxa and putative plastic-active enzymes.</title>
        <authorList>
            <person name="Diaz-Garcia L."/>
            <person name="Chuvochina M."/>
            <person name="Feuerriegel G."/>
            <person name="Bunk B."/>
            <person name="Sproer C."/>
            <person name="Streit W.R."/>
            <person name="Rodriguez L.M."/>
            <person name="Overmann J."/>
            <person name="Jimenez D.J."/>
        </authorList>
    </citation>
    <scope>NUCLEOTIDE SEQUENCE</scope>
    <source>
        <strain evidence="3">MAG 4196</strain>
    </source>
</reference>
<feature type="domain" description="HNH nuclease" evidence="2">
    <location>
        <begin position="256"/>
        <end position="310"/>
    </location>
</feature>
<keyword evidence="3" id="KW-0540">Nuclease</keyword>
<evidence type="ECO:0000256" key="1">
    <source>
        <dbReference type="SAM" id="MobiDB-lite"/>
    </source>
</evidence>
<keyword evidence="3" id="KW-0255">Endonuclease</keyword>
<feature type="compositionally biased region" description="Basic and acidic residues" evidence="1">
    <location>
        <begin position="13"/>
        <end position="29"/>
    </location>
</feature>
<dbReference type="AlphaFoldDB" id="A0AAJ5VVK4"/>
<dbReference type="GO" id="GO:0004519">
    <property type="term" value="F:endonuclease activity"/>
    <property type="evidence" value="ECO:0007669"/>
    <property type="project" value="UniProtKB-KW"/>
</dbReference>
<keyword evidence="3" id="KW-0378">Hydrolase</keyword>
<name>A0AAJ5VVK4_9HYPH</name>
<organism evidence="3 4">
    <name type="scientific">Candidatus Devosia phytovorans</name>
    <dbReference type="NCBI Taxonomy" id="3121372"/>
    <lineage>
        <taxon>Bacteria</taxon>
        <taxon>Pseudomonadati</taxon>
        <taxon>Pseudomonadota</taxon>
        <taxon>Alphaproteobacteria</taxon>
        <taxon>Hyphomicrobiales</taxon>
        <taxon>Devosiaceae</taxon>
        <taxon>Devosia</taxon>
    </lineage>
</organism>
<dbReference type="InterPro" id="IPR003615">
    <property type="entry name" value="HNH_nuc"/>
</dbReference>
<accession>A0AAJ5VVK4</accession>
<gene>
    <name evidence="3" type="ORF">P0Y65_21335</name>
</gene>
<proteinExistence type="predicted"/>
<evidence type="ECO:0000259" key="2">
    <source>
        <dbReference type="Pfam" id="PF13391"/>
    </source>
</evidence>
<dbReference type="Proteomes" id="UP001217476">
    <property type="component" value="Chromosome"/>
</dbReference>